<dbReference type="InterPro" id="IPR016639">
    <property type="entry name" value="GST_Omega/GSH"/>
</dbReference>
<dbReference type="PANTHER" id="PTHR32419:SF6">
    <property type="entry name" value="GLUTATHIONE S-TRANSFERASE OMEGA-LIKE 1-RELATED"/>
    <property type="match status" value="1"/>
</dbReference>
<gene>
    <name evidence="2" type="ORF">GCM10025772_02710</name>
</gene>
<dbReference type="InterPro" id="IPR004045">
    <property type="entry name" value="Glutathione_S-Trfase_N"/>
</dbReference>
<evidence type="ECO:0000313" key="2">
    <source>
        <dbReference type="EMBL" id="GAA5186704.1"/>
    </source>
</evidence>
<dbReference type="Pfam" id="PF13409">
    <property type="entry name" value="GST_N_2"/>
    <property type="match status" value="1"/>
</dbReference>
<evidence type="ECO:0000313" key="3">
    <source>
        <dbReference type="Proteomes" id="UP001501600"/>
    </source>
</evidence>
<dbReference type="Pfam" id="PF13410">
    <property type="entry name" value="GST_C_2"/>
    <property type="match status" value="1"/>
</dbReference>
<dbReference type="SFLD" id="SFLDG01206">
    <property type="entry name" value="Xi.1"/>
    <property type="match status" value="1"/>
</dbReference>
<dbReference type="SUPFAM" id="SSF52833">
    <property type="entry name" value="Thioredoxin-like"/>
    <property type="match status" value="1"/>
</dbReference>
<dbReference type="Gene3D" id="1.20.1050.10">
    <property type="match status" value="1"/>
</dbReference>
<dbReference type="EMBL" id="BAABLF010000004">
    <property type="protein sequence ID" value="GAA5186704.1"/>
    <property type="molecule type" value="Genomic_DNA"/>
</dbReference>
<evidence type="ECO:0000259" key="1">
    <source>
        <dbReference type="PROSITE" id="PS50405"/>
    </source>
</evidence>
<dbReference type="PANTHER" id="PTHR32419">
    <property type="entry name" value="GLUTATHIONYL-HYDROQUINONE REDUCTASE"/>
    <property type="match status" value="1"/>
</dbReference>
<name>A0ABP9RTN2_9GAMM</name>
<dbReference type="SUPFAM" id="SSF47616">
    <property type="entry name" value="GST C-terminal domain-like"/>
    <property type="match status" value="1"/>
</dbReference>
<dbReference type="InterPro" id="IPR047047">
    <property type="entry name" value="GST_Omega-like_C"/>
</dbReference>
<dbReference type="SFLD" id="SFLDS00019">
    <property type="entry name" value="Glutathione_Transferase_(cytos"/>
    <property type="match status" value="1"/>
</dbReference>
<dbReference type="Gene3D" id="3.40.30.10">
    <property type="entry name" value="Glutaredoxin"/>
    <property type="match status" value="1"/>
</dbReference>
<keyword evidence="3" id="KW-1185">Reference proteome</keyword>
<feature type="domain" description="GST C-terminal" evidence="1">
    <location>
        <begin position="168"/>
        <end position="298"/>
    </location>
</feature>
<dbReference type="PROSITE" id="PS50405">
    <property type="entry name" value="GST_CTER"/>
    <property type="match status" value="1"/>
</dbReference>
<dbReference type="Proteomes" id="UP001501600">
    <property type="component" value="Unassembled WGS sequence"/>
</dbReference>
<dbReference type="CDD" id="cd03190">
    <property type="entry name" value="GST_C_Omega_like"/>
    <property type="match status" value="1"/>
</dbReference>
<comment type="caution">
    <text evidence="2">The sequence shown here is derived from an EMBL/GenBank/DDBJ whole genome shotgun (WGS) entry which is preliminary data.</text>
</comment>
<dbReference type="InterPro" id="IPR036282">
    <property type="entry name" value="Glutathione-S-Trfase_C_sf"/>
</dbReference>
<dbReference type="RefSeq" id="WP_345315240.1">
    <property type="nucleotide sequence ID" value="NZ_BAABLF010000004.1"/>
</dbReference>
<proteinExistence type="predicted"/>
<dbReference type="InterPro" id="IPR040079">
    <property type="entry name" value="Glutathione_S-Trfase"/>
</dbReference>
<dbReference type="InterPro" id="IPR036249">
    <property type="entry name" value="Thioredoxin-like_sf"/>
</dbReference>
<dbReference type="SFLD" id="SFLDG01148">
    <property type="entry name" value="Xi_(cytGST)"/>
    <property type="match status" value="1"/>
</dbReference>
<accession>A0ABP9RTN2</accession>
<sequence length="327" mass="37553">MGQLVNGVWHDEWYDTESNDGEFVREEAQLRHWITADGSPGPSGEGGFKAEKGRYHLYVSLACPWAHRTLIFRAIKGLERYIGVSIVSPEMLEQGWSFDKASGSTGDALHDFDYHHQIYTKNKADYSGRVTVPVLWDRHSQRIVSNESSDIIRMFNSAFDDLTGNHDDYWPKALRDDIEAINKDVYDNVNNGVYRAGFATEQGAYESAYDRLFAALDRLEERLSGQRYLVGAQITEADWRLFTTLIRFDAVYFGHFKCNRQTLSSFPNLSGYVRELYQWPGVAETVNFEHIKRHYYYSHDMINPTRIIPKGPVLDFKSPHGRESLGG</sequence>
<reference evidence="3" key="1">
    <citation type="journal article" date="2019" name="Int. J. Syst. Evol. Microbiol.">
        <title>The Global Catalogue of Microorganisms (GCM) 10K type strain sequencing project: providing services to taxonomists for standard genome sequencing and annotation.</title>
        <authorList>
            <consortium name="The Broad Institute Genomics Platform"/>
            <consortium name="The Broad Institute Genome Sequencing Center for Infectious Disease"/>
            <person name="Wu L."/>
            <person name="Ma J."/>
        </authorList>
    </citation>
    <scope>NUCLEOTIDE SEQUENCE [LARGE SCALE GENOMIC DNA]</scope>
    <source>
        <strain evidence="3">JCM 18720</strain>
    </source>
</reference>
<dbReference type="PIRSF" id="PIRSF015753">
    <property type="entry name" value="GST"/>
    <property type="match status" value="1"/>
</dbReference>
<dbReference type="InterPro" id="IPR010987">
    <property type="entry name" value="Glutathione-S-Trfase_C-like"/>
</dbReference>
<protein>
    <submittedName>
        <fullName evidence="2">Glutathione S-transferase family protein</fullName>
    </submittedName>
</protein>
<organism evidence="2 3">
    <name type="scientific">Ferrimonas gelatinilytica</name>
    <dbReference type="NCBI Taxonomy" id="1255257"/>
    <lineage>
        <taxon>Bacteria</taxon>
        <taxon>Pseudomonadati</taxon>
        <taxon>Pseudomonadota</taxon>
        <taxon>Gammaproteobacteria</taxon>
        <taxon>Alteromonadales</taxon>
        <taxon>Ferrimonadaceae</taxon>
        <taxon>Ferrimonas</taxon>
    </lineage>
</organism>